<feature type="signal peptide" evidence="1">
    <location>
        <begin position="1"/>
        <end position="18"/>
    </location>
</feature>
<evidence type="ECO:0000313" key="2">
    <source>
        <dbReference type="EMBL" id="SUQ24923.1"/>
    </source>
</evidence>
<dbReference type="Proteomes" id="UP000255423">
    <property type="component" value="Unassembled WGS sequence"/>
</dbReference>
<gene>
    <name evidence="2" type="ORF">SAMN05661053_2337</name>
</gene>
<evidence type="ECO:0000256" key="1">
    <source>
        <dbReference type="SAM" id="SignalP"/>
    </source>
</evidence>
<sequence>MKKSLLVLMTAVAFVMFAACSDDSGVDNGAGGSSGLNTESQKSSDYEVGVGSCGGGHLEKRAEWGDESVDFVMNEDGSATFTINTTSVCGEYGHVTDVKLERKEDSLFVHDFFEYYPDDPQVPKHNCLCFADYRIKVPAEYIGVKYLNFNGVYDIVYKEQE</sequence>
<reference evidence="2 3" key="1">
    <citation type="submission" date="2017-08" db="EMBL/GenBank/DDBJ databases">
        <authorList>
            <person name="de Groot N.N."/>
        </authorList>
    </citation>
    <scope>NUCLEOTIDE SEQUENCE [LARGE SCALE GENOMIC DNA]</scope>
    <source>
        <strain evidence="2 3">HM2</strain>
    </source>
</reference>
<dbReference type="PROSITE" id="PS51257">
    <property type="entry name" value="PROKAR_LIPOPROTEIN"/>
    <property type="match status" value="1"/>
</dbReference>
<dbReference type="EMBL" id="UHJL01000003">
    <property type="protein sequence ID" value="SUQ24923.1"/>
    <property type="molecule type" value="Genomic_DNA"/>
</dbReference>
<dbReference type="RefSeq" id="WP_109573270.1">
    <property type="nucleotide sequence ID" value="NZ_UHJL01000003.1"/>
</dbReference>
<dbReference type="AlphaFoldDB" id="A0A380S7C6"/>
<protein>
    <recommendedName>
        <fullName evidence="4">Lipoprotein</fullName>
    </recommendedName>
</protein>
<accession>A0A380S7C6</accession>
<name>A0A380S7C6_FIBSU</name>
<proteinExistence type="predicted"/>
<feature type="chain" id="PRO_5017086282" description="Lipoprotein" evidence="1">
    <location>
        <begin position="19"/>
        <end position="161"/>
    </location>
</feature>
<evidence type="ECO:0000313" key="3">
    <source>
        <dbReference type="Proteomes" id="UP000255423"/>
    </source>
</evidence>
<organism evidence="2 3">
    <name type="scientific">Fibrobacter succinogenes</name>
    <name type="common">Bacteroides succinogenes</name>
    <dbReference type="NCBI Taxonomy" id="833"/>
    <lineage>
        <taxon>Bacteria</taxon>
        <taxon>Pseudomonadati</taxon>
        <taxon>Fibrobacterota</taxon>
        <taxon>Fibrobacteria</taxon>
        <taxon>Fibrobacterales</taxon>
        <taxon>Fibrobacteraceae</taxon>
        <taxon>Fibrobacter</taxon>
    </lineage>
</organism>
<evidence type="ECO:0008006" key="4">
    <source>
        <dbReference type="Google" id="ProtNLM"/>
    </source>
</evidence>
<keyword evidence="1" id="KW-0732">Signal</keyword>